<evidence type="ECO:0000313" key="2">
    <source>
        <dbReference type="Proteomes" id="UP000188273"/>
    </source>
</evidence>
<dbReference type="PROSITE" id="PS51257">
    <property type="entry name" value="PROKAR_LIPOPROTEIN"/>
    <property type="match status" value="1"/>
</dbReference>
<gene>
    <name evidence="1" type="ORF">L21SP3_00285</name>
</gene>
<accession>A0A1Q2HM30</accession>
<dbReference type="AlphaFoldDB" id="A0A1Q2HM30"/>
<dbReference type="EMBL" id="CP019633">
    <property type="protein sequence ID" value="AQQ08502.1"/>
    <property type="molecule type" value="Genomic_DNA"/>
</dbReference>
<proteinExistence type="predicted"/>
<organism evidence="1 2">
    <name type="scientific">Sedimentisphaera cyanobacteriorum</name>
    <dbReference type="NCBI Taxonomy" id="1940790"/>
    <lineage>
        <taxon>Bacteria</taxon>
        <taxon>Pseudomonadati</taxon>
        <taxon>Planctomycetota</taxon>
        <taxon>Phycisphaerae</taxon>
        <taxon>Sedimentisphaerales</taxon>
        <taxon>Sedimentisphaeraceae</taxon>
        <taxon>Sedimentisphaera</taxon>
    </lineage>
</organism>
<dbReference type="STRING" id="1940790.L21SP3_00285"/>
<name>A0A1Q2HM30_9BACT</name>
<evidence type="ECO:0000313" key="1">
    <source>
        <dbReference type="EMBL" id="AQQ08502.1"/>
    </source>
</evidence>
<dbReference type="Proteomes" id="UP000188273">
    <property type="component" value="Chromosome"/>
</dbReference>
<keyword evidence="2" id="KW-1185">Reference proteome</keyword>
<evidence type="ECO:0008006" key="3">
    <source>
        <dbReference type="Google" id="ProtNLM"/>
    </source>
</evidence>
<dbReference type="KEGG" id="pbu:L21SP3_00285"/>
<reference evidence="2" key="1">
    <citation type="submission" date="2017-02" db="EMBL/GenBank/DDBJ databases">
        <title>Comparative genomics and description of representatives of a novel lineage of planctomycetes thriving in anoxic sediments.</title>
        <authorList>
            <person name="Spring S."/>
            <person name="Bunk B."/>
            <person name="Sproer C."/>
            <person name="Klenk H.-P."/>
        </authorList>
    </citation>
    <scope>NUCLEOTIDE SEQUENCE [LARGE SCALE GENOMIC DNA]</scope>
    <source>
        <strain evidence="2">L21-RPul-D3</strain>
    </source>
</reference>
<sequence>MNWIRILTSLIFVFFLFSAGCRQSENKNLVNQYKYFDAGINDIPALNKIEAILITPHYHPELFYGEKNVYIIGNPEKVEEIIGHEILAKKAINDPSWLQRITTNFKNAKRTKKWSSKGSFSEARAIFVTKEKAYMVLIDKNDDGDNKVICGPDYESIQLRKDFEEIGLLSEYSKPPDMNEVINALKGGPPGVDPNRIKEAQERLRQEAERMKKEKEANQP</sequence>
<protein>
    <recommendedName>
        <fullName evidence="3">Lipoprotein</fullName>
    </recommendedName>
</protein>
<dbReference type="RefSeq" id="WP_077538855.1">
    <property type="nucleotide sequence ID" value="NZ_CP019633.1"/>
</dbReference>